<keyword evidence="3" id="KW-1185">Reference proteome</keyword>
<evidence type="ECO:0000259" key="1">
    <source>
        <dbReference type="Pfam" id="PF07883"/>
    </source>
</evidence>
<dbReference type="RefSeq" id="WP_379845380.1">
    <property type="nucleotide sequence ID" value="NZ_JBHSMA010000003.1"/>
</dbReference>
<comment type="caution">
    <text evidence="2">The sequence shown here is derived from an EMBL/GenBank/DDBJ whole genome shotgun (WGS) entry which is preliminary data.</text>
</comment>
<evidence type="ECO:0000313" key="3">
    <source>
        <dbReference type="Proteomes" id="UP001596106"/>
    </source>
</evidence>
<dbReference type="InterPro" id="IPR011051">
    <property type="entry name" value="RmlC_Cupin_sf"/>
</dbReference>
<gene>
    <name evidence="2" type="ORF">ACFPMF_12840</name>
</gene>
<accession>A0ABW0I9M5</accession>
<dbReference type="Proteomes" id="UP001596106">
    <property type="component" value="Unassembled WGS sequence"/>
</dbReference>
<dbReference type="SUPFAM" id="SSF51182">
    <property type="entry name" value="RmlC-like cupins"/>
    <property type="match status" value="1"/>
</dbReference>
<organism evidence="2 3">
    <name type="scientific">Larkinella bovis</name>
    <dbReference type="NCBI Taxonomy" id="683041"/>
    <lineage>
        <taxon>Bacteria</taxon>
        <taxon>Pseudomonadati</taxon>
        <taxon>Bacteroidota</taxon>
        <taxon>Cytophagia</taxon>
        <taxon>Cytophagales</taxon>
        <taxon>Spirosomataceae</taxon>
        <taxon>Larkinella</taxon>
    </lineage>
</organism>
<dbReference type="Gene3D" id="2.60.120.10">
    <property type="entry name" value="Jelly Rolls"/>
    <property type="match status" value="1"/>
</dbReference>
<evidence type="ECO:0000313" key="2">
    <source>
        <dbReference type="EMBL" id="MFC5410204.1"/>
    </source>
</evidence>
<sequence length="78" mass="9043">MSVEIYQPEQVDRQQPHEQDELYVIISGTGEFLNGDVRTRFQPGDVLFVPAGVVHRFENFTDDFRTWVIFYGPHGGEK</sequence>
<dbReference type="Pfam" id="PF07883">
    <property type="entry name" value="Cupin_2"/>
    <property type="match status" value="1"/>
</dbReference>
<name>A0ABW0I9M5_9BACT</name>
<proteinExistence type="predicted"/>
<feature type="domain" description="Cupin type-2" evidence="1">
    <location>
        <begin position="3"/>
        <end position="62"/>
    </location>
</feature>
<dbReference type="InterPro" id="IPR013096">
    <property type="entry name" value="Cupin_2"/>
</dbReference>
<dbReference type="EMBL" id="JBHSMA010000003">
    <property type="protein sequence ID" value="MFC5410204.1"/>
    <property type="molecule type" value="Genomic_DNA"/>
</dbReference>
<protein>
    <submittedName>
        <fullName evidence="2">Cupin domain-containing protein</fullName>
    </submittedName>
</protein>
<reference evidence="3" key="1">
    <citation type="journal article" date="2019" name="Int. J. Syst. Evol. Microbiol.">
        <title>The Global Catalogue of Microorganisms (GCM) 10K type strain sequencing project: providing services to taxonomists for standard genome sequencing and annotation.</title>
        <authorList>
            <consortium name="The Broad Institute Genomics Platform"/>
            <consortium name="The Broad Institute Genome Sequencing Center for Infectious Disease"/>
            <person name="Wu L."/>
            <person name="Ma J."/>
        </authorList>
    </citation>
    <scope>NUCLEOTIDE SEQUENCE [LARGE SCALE GENOMIC DNA]</scope>
    <source>
        <strain evidence="3">CCUG 55250</strain>
    </source>
</reference>
<dbReference type="InterPro" id="IPR014710">
    <property type="entry name" value="RmlC-like_jellyroll"/>
</dbReference>